<dbReference type="OrthoDB" id="265955at2759"/>
<feature type="region of interest" description="Disordered" evidence="6">
    <location>
        <begin position="312"/>
        <end position="334"/>
    </location>
</feature>
<feature type="domain" description="C2HC/C3H-type" evidence="7">
    <location>
        <begin position="209"/>
        <end position="238"/>
    </location>
</feature>
<feature type="domain" description="C2HC/C3H-type" evidence="7">
    <location>
        <begin position="283"/>
        <end position="312"/>
    </location>
</feature>
<dbReference type="Proteomes" id="UP000014760">
    <property type="component" value="Unassembled WGS sequence"/>
</dbReference>
<keyword evidence="1" id="KW-0479">Metal-binding</keyword>
<dbReference type="InterPro" id="IPR026319">
    <property type="entry name" value="ZC2HC1A/B-like"/>
</dbReference>
<accession>R7UKH4</accession>
<evidence type="ECO:0000256" key="3">
    <source>
        <dbReference type="ARBA" id="ARBA00022771"/>
    </source>
</evidence>
<keyword evidence="4" id="KW-0862">Zinc</keyword>
<reference evidence="10" key="1">
    <citation type="submission" date="2012-12" db="EMBL/GenBank/DDBJ databases">
        <authorList>
            <person name="Hellsten U."/>
            <person name="Grimwood J."/>
            <person name="Chapman J.A."/>
            <person name="Shapiro H."/>
            <person name="Aerts A."/>
            <person name="Otillar R.P."/>
            <person name="Terry A.Y."/>
            <person name="Boore J.L."/>
            <person name="Simakov O."/>
            <person name="Marletaz F."/>
            <person name="Cho S.-J."/>
            <person name="Edsinger-Gonzales E."/>
            <person name="Havlak P."/>
            <person name="Kuo D.-H."/>
            <person name="Larsson T."/>
            <person name="Lv J."/>
            <person name="Arendt D."/>
            <person name="Savage R."/>
            <person name="Osoegawa K."/>
            <person name="de Jong P."/>
            <person name="Lindberg D.R."/>
            <person name="Seaver E.C."/>
            <person name="Weisblat D.A."/>
            <person name="Putnam N.H."/>
            <person name="Grigoriev I.V."/>
            <person name="Rokhsar D.S."/>
        </authorList>
    </citation>
    <scope>NUCLEOTIDE SEQUENCE</scope>
    <source>
        <strain evidence="10">I ESC-2004</strain>
    </source>
</reference>
<keyword evidence="2" id="KW-0677">Repeat</keyword>
<reference evidence="9" key="3">
    <citation type="submission" date="2015-06" db="UniProtKB">
        <authorList>
            <consortium name="EnsemblMetazoa"/>
        </authorList>
    </citation>
    <scope>IDENTIFICATION</scope>
</reference>
<dbReference type="STRING" id="283909.R7UKH4"/>
<dbReference type="HOGENOM" id="CLU_661472_0_0_1"/>
<evidence type="ECO:0000313" key="10">
    <source>
        <dbReference type="Proteomes" id="UP000014760"/>
    </source>
</evidence>
<dbReference type="OMA" id="RSCKTQP"/>
<dbReference type="PANTHER" id="PTHR13555:SF68">
    <property type="entry name" value="ZINC FINGER PROTEIN 474"/>
    <property type="match status" value="1"/>
</dbReference>
<organism evidence="8">
    <name type="scientific">Capitella teleta</name>
    <name type="common">Polychaete worm</name>
    <dbReference type="NCBI Taxonomy" id="283909"/>
    <lineage>
        <taxon>Eukaryota</taxon>
        <taxon>Metazoa</taxon>
        <taxon>Spiralia</taxon>
        <taxon>Lophotrochozoa</taxon>
        <taxon>Annelida</taxon>
        <taxon>Polychaeta</taxon>
        <taxon>Sedentaria</taxon>
        <taxon>Scolecida</taxon>
        <taxon>Capitellidae</taxon>
        <taxon>Capitella</taxon>
    </lineage>
</organism>
<protein>
    <recommendedName>
        <fullName evidence="7">C2HC/C3H-type domain-containing protein</fullName>
    </recommendedName>
</protein>
<feature type="domain" description="C2HC/C3H-type" evidence="7">
    <location>
        <begin position="353"/>
        <end position="379"/>
    </location>
</feature>
<evidence type="ECO:0000313" key="8">
    <source>
        <dbReference type="EMBL" id="ELU06720.1"/>
    </source>
</evidence>
<evidence type="ECO:0000256" key="2">
    <source>
        <dbReference type="ARBA" id="ARBA00022737"/>
    </source>
</evidence>
<evidence type="ECO:0000256" key="6">
    <source>
        <dbReference type="SAM" id="MobiDB-lite"/>
    </source>
</evidence>
<reference evidence="8 10" key="2">
    <citation type="journal article" date="2013" name="Nature">
        <title>Insights into bilaterian evolution from three spiralian genomes.</title>
        <authorList>
            <person name="Simakov O."/>
            <person name="Marletaz F."/>
            <person name="Cho S.J."/>
            <person name="Edsinger-Gonzales E."/>
            <person name="Havlak P."/>
            <person name="Hellsten U."/>
            <person name="Kuo D.H."/>
            <person name="Larsson T."/>
            <person name="Lv J."/>
            <person name="Arendt D."/>
            <person name="Savage R."/>
            <person name="Osoegawa K."/>
            <person name="de Jong P."/>
            <person name="Grimwood J."/>
            <person name="Chapman J.A."/>
            <person name="Shapiro H."/>
            <person name="Aerts A."/>
            <person name="Otillar R.P."/>
            <person name="Terry A.Y."/>
            <person name="Boore J.L."/>
            <person name="Grigoriev I.V."/>
            <person name="Lindberg D.R."/>
            <person name="Seaver E.C."/>
            <person name="Weisblat D.A."/>
            <person name="Putnam N.H."/>
            <person name="Rokhsar D.S."/>
        </authorList>
    </citation>
    <scope>NUCLEOTIDE SEQUENCE</scope>
    <source>
        <strain evidence="8 10">I ESC-2004</strain>
    </source>
</reference>
<feature type="region of interest" description="Disordered" evidence="6">
    <location>
        <begin position="231"/>
        <end position="279"/>
    </location>
</feature>
<dbReference type="GO" id="GO:0008270">
    <property type="term" value="F:zinc ion binding"/>
    <property type="evidence" value="ECO:0007669"/>
    <property type="project" value="UniProtKB-KW"/>
</dbReference>
<evidence type="ECO:0000313" key="9">
    <source>
        <dbReference type="EnsemblMetazoa" id="CapteP226383"/>
    </source>
</evidence>
<feature type="region of interest" description="Disordered" evidence="6">
    <location>
        <begin position="171"/>
        <end position="191"/>
    </location>
</feature>
<dbReference type="Pfam" id="PF13913">
    <property type="entry name" value="zf-C2HC_2"/>
    <property type="match status" value="6"/>
</dbReference>
<proteinExistence type="predicted"/>
<dbReference type="EMBL" id="KB300467">
    <property type="protein sequence ID" value="ELU06720.1"/>
    <property type="molecule type" value="Genomic_DNA"/>
</dbReference>
<dbReference type="PROSITE" id="PS52027">
    <property type="entry name" value="ZF_C2HC_C3H"/>
    <property type="match status" value="6"/>
</dbReference>
<feature type="domain" description="C2HC/C3H-type" evidence="7">
    <location>
        <begin position="21"/>
        <end position="50"/>
    </location>
</feature>
<keyword evidence="10" id="KW-1185">Reference proteome</keyword>
<dbReference type="InterPro" id="IPR049899">
    <property type="entry name" value="Znf_C2HC_C3H"/>
</dbReference>
<dbReference type="Gene3D" id="3.30.160.60">
    <property type="entry name" value="Classic Zinc Finger"/>
    <property type="match status" value="6"/>
</dbReference>
<keyword evidence="3 5" id="KW-0863">Zinc-finger</keyword>
<evidence type="ECO:0000256" key="4">
    <source>
        <dbReference type="ARBA" id="ARBA00022833"/>
    </source>
</evidence>
<sequence length="379" mass="42267">MLLGLRSNKLIYSPPIIHARNFVTCYICGREFTTASLPIHEPQCLEKWKAQNSALPKEQRRPIPKRPPGLASKGSYNVDEMNEFARQSAANQLVPCRNCGRTFNPDRIGIHEKSPTESTDDPLPPKPRPVKQARVPKFVVCYICGGKFTDASLPIHEPQCLQKWEIQNAQLPPEHRRKRPIKPQALSGTGSYDNRAELQEAQWQAAQANLAACRKCGRTFNPDRITAHERVCNAKPRNTTSASRSTIAPPPTSTTPSPVSRAKTQTLDKKAPTKATSTAKGPPTVFCYICTRPFGTKSIAIHEPQCLKKWEAENDKLPPERRRPSPQKPKEMAVTGSGSYNMAEASWQAAQANLVPCENCGRTFLPDRLTVHHRSCRPK</sequence>
<dbReference type="AlphaFoldDB" id="R7UKH4"/>
<dbReference type="EnsemblMetazoa" id="CapteT226383">
    <property type="protein sequence ID" value="CapteP226383"/>
    <property type="gene ID" value="CapteG226383"/>
</dbReference>
<feature type="compositionally biased region" description="Basic and acidic residues" evidence="6">
    <location>
        <begin position="312"/>
        <end position="331"/>
    </location>
</feature>
<feature type="domain" description="C2HC/C3H-type" evidence="7">
    <location>
        <begin position="137"/>
        <end position="166"/>
    </location>
</feature>
<feature type="domain" description="C2HC/C3H-type" evidence="7">
    <location>
        <begin position="92"/>
        <end position="121"/>
    </location>
</feature>
<name>R7UKH4_CAPTE</name>
<evidence type="ECO:0000259" key="7">
    <source>
        <dbReference type="PROSITE" id="PS52027"/>
    </source>
</evidence>
<gene>
    <name evidence="8" type="ORF">CAPTEDRAFT_226383</name>
</gene>
<evidence type="ECO:0000256" key="1">
    <source>
        <dbReference type="ARBA" id="ARBA00022723"/>
    </source>
</evidence>
<evidence type="ECO:0000256" key="5">
    <source>
        <dbReference type="PROSITE-ProRule" id="PRU01371"/>
    </source>
</evidence>
<dbReference type="EMBL" id="AMQN01007332">
    <property type="status" value="NOT_ANNOTATED_CDS"/>
    <property type="molecule type" value="Genomic_DNA"/>
</dbReference>
<feature type="region of interest" description="Disordered" evidence="6">
    <location>
        <begin position="105"/>
        <end position="130"/>
    </location>
</feature>
<dbReference type="PANTHER" id="PTHR13555">
    <property type="entry name" value="C2H2 ZINC FINGER CGI-62-RELATED"/>
    <property type="match status" value="1"/>
</dbReference>